<dbReference type="PANTHER" id="PTHR17408:SF0">
    <property type="entry name" value="HISTONE RNA HAIRPIN-BINDING PROTEIN"/>
    <property type="match status" value="1"/>
</dbReference>
<reference evidence="5" key="1">
    <citation type="submission" date="2021-01" db="EMBL/GenBank/DDBJ databases">
        <authorList>
            <person name="Corre E."/>
            <person name="Pelletier E."/>
            <person name="Niang G."/>
            <person name="Scheremetjew M."/>
            <person name="Finn R."/>
            <person name="Kale V."/>
            <person name="Holt S."/>
            <person name="Cochrane G."/>
            <person name="Meng A."/>
            <person name="Brown T."/>
            <person name="Cohen L."/>
        </authorList>
    </citation>
    <scope>NUCLEOTIDE SEQUENCE</scope>
    <source>
        <strain evidence="5">CCMP1594</strain>
    </source>
</reference>
<dbReference type="EMBL" id="HBJA01131874">
    <property type="protein sequence ID" value="CAE0833997.1"/>
    <property type="molecule type" value="Transcribed_RNA"/>
</dbReference>
<dbReference type="AlphaFoldDB" id="A0A7S4GDZ4"/>
<dbReference type="Gene3D" id="1.10.8.1120">
    <property type="entry name" value="Histone RNA hairpin-binding protein RNA-binding domain"/>
    <property type="match status" value="1"/>
</dbReference>
<feature type="region of interest" description="Disordered" evidence="3">
    <location>
        <begin position="236"/>
        <end position="261"/>
    </location>
</feature>
<evidence type="ECO:0000256" key="3">
    <source>
        <dbReference type="SAM" id="MobiDB-lite"/>
    </source>
</evidence>
<dbReference type="GO" id="GO:0071204">
    <property type="term" value="C:histone pre-mRNA 3'end processing complex"/>
    <property type="evidence" value="ECO:0007669"/>
    <property type="project" value="TreeGrafter"/>
</dbReference>
<dbReference type="PANTHER" id="PTHR17408">
    <property type="entry name" value="HISTONE RNA HAIRPIN-BINDING PROTEIN"/>
    <property type="match status" value="1"/>
</dbReference>
<comment type="similarity">
    <text evidence="1">Belongs to the SLBP family.</text>
</comment>
<dbReference type="InterPro" id="IPR038294">
    <property type="entry name" value="SLBP_RNA_bind_sf"/>
</dbReference>
<dbReference type="InterPro" id="IPR029344">
    <property type="entry name" value="SLBP_RNA_bind"/>
</dbReference>
<dbReference type="GO" id="GO:0003729">
    <property type="term" value="F:mRNA binding"/>
    <property type="evidence" value="ECO:0007669"/>
    <property type="project" value="InterPro"/>
</dbReference>
<evidence type="ECO:0000313" key="5">
    <source>
        <dbReference type="EMBL" id="CAE0833997.1"/>
    </source>
</evidence>
<dbReference type="Pfam" id="PF15247">
    <property type="entry name" value="SLBP_RNA_bind"/>
    <property type="match status" value="1"/>
</dbReference>
<dbReference type="GO" id="GO:0005737">
    <property type="term" value="C:cytoplasm"/>
    <property type="evidence" value="ECO:0007669"/>
    <property type="project" value="TreeGrafter"/>
</dbReference>
<dbReference type="GO" id="GO:0051028">
    <property type="term" value="P:mRNA transport"/>
    <property type="evidence" value="ECO:0007669"/>
    <property type="project" value="TreeGrafter"/>
</dbReference>
<name>A0A7S4GDZ4_9EUGL</name>
<organism evidence="5">
    <name type="scientific">Eutreptiella gymnastica</name>
    <dbReference type="NCBI Taxonomy" id="73025"/>
    <lineage>
        <taxon>Eukaryota</taxon>
        <taxon>Discoba</taxon>
        <taxon>Euglenozoa</taxon>
        <taxon>Euglenida</taxon>
        <taxon>Spirocuta</taxon>
        <taxon>Euglenophyceae</taxon>
        <taxon>Eutreptiales</taxon>
        <taxon>Eutreptiaceae</taxon>
        <taxon>Eutreptiella</taxon>
    </lineage>
</organism>
<gene>
    <name evidence="5" type="ORF">EGYM00163_LOCUS45294</name>
</gene>
<feature type="domain" description="Histone RNA hairpin-binding protein RNA-binding" evidence="4">
    <location>
        <begin position="15"/>
        <end position="83"/>
    </location>
</feature>
<sequence>MVKELTKRRGNYETDIRRLEQRAKQIAYGENTPGYHNFLRALEVNPDLLKGCLPIKPAIGQKCSKRSWDGQIRKWRRALHMYDFVDFGDSAEQAEAVREALIDQNKNPLFTKMPKRVLPDGQEMFLAAQLEPKCEVRLPATYDASSATRVRYTIQDLMALANSPLVATCVELPESLMWLDKRYDLEDDVQDTVSDDDDVGVALWLSPCATGYPDSSLIHTPSSAAFTPGYTDRSSPAALTSAYRNTPSPAPGSAGVSASPSPTFGTPVRLFAEGQFSPTLSVGPDEDYLPKGWDARRAMLIGSSPQHAPAVTAASPLGDPAVCSNTYPMPVGEGYGRRLLPKPVSGEMGIMPSSSAMQLGVGPETKKQCRTAIGNPLHGASNLQQYHQEFQLDADQSSRSTYQSDAHAGCLCDSAVSSTAVGDTNVPPPWEEPDLTHMSAYSVENAGSSMPQHCTHDWYGADHADLSMHLPLSSGLPAAQELDVSWVEEVVKESQEMAEMTSVMLDYGRPESDLTLGHDEEAADFCDDGDLQSSDLCSMMETASILQTNDTSPAYSLFTPMLGESKRFFSVDFLCSESYESQ</sequence>
<protein>
    <recommendedName>
        <fullName evidence="4">Histone RNA hairpin-binding protein RNA-binding domain-containing protein</fullName>
    </recommendedName>
</protein>
<dbReference type="GO" id="GO:0006398">
    <property type="term" value="P:mRNA 3'-end processing by stem-loop binding and cleavage"/>
    <property type="evidence" value="ECO:0007669"/>
    <property type="project" value="TreeGrafter"/>
</dbReference>
<dbReference type="GO" id="GO:0071207">
    <property type="term" value="F:histone pre-mRNA stem-loop binding"/>
    <property type="evidence" value="ECO:0007669"/>
    <property type="project" value="TreeGrafter"/>
</dbReference>
<keyword evidence="2" id="KW-0694">RNA-binding</keyword>
<evidence type="ECO:0000259" key="4">
    <source>
        <dbReference type="Pfam" id="PF15247"/>
    </source>
</evidence>
<dbReference type="InterPro" id="IPR026502">
    <property type="entry name" value="SLBP1/SLBP2"/>
</dbReference>
<evidence type="ECO:0000256" key="2">
    <source>
        <dbReference type="ARBA" id="ARBA00022884"/>
    </source>
</evidence>
<feature type="compositionally biased region" description="Low complexity" evidence="3">
    <location>
        <begin position="251"/>
        <end position="261"/>
    </location>
</feature>
<evidence type="ECO:0000256" key="1">
    <source>
        <dbReference type="ARBA" id="ARBA00006151"/>
    </source>
</evidence>
<accession>A0A7S4GDZ4</accession>
<feature type="compositionally biased region" description="Polar residues" evidence="3">
    <location>
        <begin position="236"/>
        <end position="246"/>
    </location>
</feature>
<proteinExistence type="inferred from homology"/>